<dbReference type="PATRIC" id="fig|396597.7.peg.648"/>
<reference evidence="1 2" key="1">
    <citation type="submission" date="2008-03" db="EMBL/GenBank/DDBJ databases">
        <title>Sequencing of the draft genome and assembly of Burkholderia ambifaria MEX-5.</title>
        <authorList>
            <consortium name="US DOE Joint Genome Institute (JGI-PGF)"/>
            <person name="Copeland A."/>
            <person name="Lucas S."/>
            <person name="Lapidus A."/>
            <person name="Glavina del Rio T."/>
            <person name="Dalin E."/>
            <person name="Tice H."/>
            <person name="Bruce D."/>
            <person name="Goodwin L."/>
            <person name="Pitluck S."/>
            <person name="Larimer F."/>
            <person name="Land M.L."/>
            <person name="Hauser L."/>
            <person name="Tiedje J."/>
            <person name="Richardson P."/>
        </authorList>
    </citation>
    <scope>NUCLEOTIDE SEQUENCE [LARGE SCALE GENOMIC DNA]</scope>
    <source>
        <strain evidence="1 2">MEX-5</strain>
    </source>
</reference>
<evidence type="ECO:0000313" key="1">
    <source>
        <dbReference type="EMBL" id="EDT37515.1"/>
    </source>
</evidence>
<name>B1TFZ4_9BURK</name>
<evidence type="ECO:0008006" key="3">
    <source>
        <dbReference type="Google" id="ProtNLM"/>
    </source>
</evidence>
<organism evidence="1 2">
    <name type="scientific">Burkholderia ambifaria MEX-5</name>
    <dbReference type="NCBI Taxonomy" id="396597"/>
    <lineage>
        <taxon>Bacteria</taxon>
        <taxon>Pseudomonadati</taxon>
        <taxon>Pseudomonadota</taxon>
        <taxon>Betaproteobacteria</taxon>
        <taxon>Burkholderiales</taxon>
        <taxon>Burkholderiaceae</taxon>
        <taxon>Burkholderia</taxon>
        <taxon>Burkholderia cepacia complex</taxon>
    </lineage>
</organism>
<sequence length="57" mass="6617">MLPDDGTDMNALIEHADQEMYEAKRTRTGGQPTRDTKAECRVARLGIRRNRKQIDMR</sequence>
<dbReference type="AlphaFoldDB" id="B1TFZ4"/>
<accession>B1TFZ4</accession>
<protein>
    <recommendedName>
        <fullName evidence="3">GGDEF domain-containing protein</fullName>
    </recommendedName>
</protein>
<dbReference type="EMBL" id="ABLK01000445">
    <property type="protein sequence ID" value="EDT37515.1"/>
    <property type="molecule type" value="Genomic_DNA"/>
</dbReference>
<comment type="caution">
    <text evidence="1">The sequence shown here is derived from an EMBL/GenBank/DDBJ whole genome shotgun (WGS) entry which is preliminary data.</text>
</comment>
<gene>
    <name evidence="1" type="ORF">BamMEX5DRAFT_6710</name>
</gene>
<dbReference type="Proteomes" id="UP000004814">
    <property type="component" value="Unassembled WGS sequence"/>
</dbReference>
<proteinExistence type="predicted"/>
<evidence type="ECO:0000313" key="2">
    <source>
        <dbReference type="Proteomes" id="UP000004814"/>
    </source>
</evidence>